<evidence type="ECO:0000313" key="2">
    <source>
        <dbReference type="EMBL" id="CAJ0965753.1"/>
    </source>
</evidence>
<accession>A0ABN9MHH3</accession>
<dbReference type="Proteomes" id="UP001176940">
    <property type="component" value="Unassembled WGS sequence"/>
</dbReference>
<dbReference type="EMBL" id="CAUEEQ010069404">
    <property type="protein sequence ID" value="CAJ0965753.1"/>
    <property type="molecule type" value="Genomic_DNA"/>
</dbReference>
<organism evidence="2 3">
    <name type="scientific">Ranitomeya imitator</name>
    <name type="common">mimic poison frog</name>
    <dbReference type="NCBI Taxonomy" id="111125"/>
    <lineage>
        <taxon>Eukaryota</taxon>
        <taxon>Metazoa</taxon>
        <taxon>Chordata</taxon>
        <taxon>Craniata</taxon>
        <taxon>Vertebrata</taxon>
        <taxon>Euteleostomi</taxon>
        <taxon>Amphibia</taxon>
        <taxon>Batrachia</taxon>
        <taxon>Anura</taxon>
        <taxon>Neobatrachia</taxon>
        <taxon>Hyloidea</taxon>
        <taxon>Dendrobatidae</taxon>
        <taxon>Dendrobatinae</taxon>
        <taxon>Ranitomeya</taxon>
    </lineage>
</organism>
<evidence type="ECO:0000256" key="1">
    <source>
        <dbReference type="SAM" id="MobiDB-lite"/>
    </source>
</evidence>
<gene>
    <name evidence="2" type="ORF">RIMI_LOCUS20588946</name>
</gene>
<proteinExistence type="predicted"/>
<reference evidence="2" key="1">
    <citation type="submission" date="2023-07" db="EMBL/GenBank/DDBJ databases">
        <authorList>
            <person name="Stuckert A."/>
        </authorList>
    </citation>
    <scope>NUCLEOTIDE SEQUENCE</scope>
</reference>
<protein>
    <submittedName>
        <fullName evidence="2">Uncharacterized protein</fullName>
    </submittedName>
</protein>
<name>A0ABN9MHH3_9NEOB</name>
<comment type="caution">
    <text evidence="2">The sequence shown here is derived from an EMBL/GenBank/DDBJ whole genome shotgun (WGS) entry which is preliminary data.</text>
</comment>
<evidence type="ECO:0000313" key="3">
    <source>
        <dbReference type="Proteomes" id="UP001176940"/>
    </source>
</evidence>
<sequence length="99" mass="10723">MRLPPASVPRDALQNYPEDLLAFSRECNVIWVILQCILGTEAGGSRARIDRASLDDGGTEGNVEAQTPPVDEGNSPEHGVEEEVEDFSMCSSPNPPLTR</sequence>
<keyword evidence="3" id="KW-1185">Reference proteome</keyword>
<feature type="region of interest" description="Disordered" evidence="1">
    <location>
        <begin position="43"/>
        <end position="99"/>
    </location>
</feature>